<keyword evidence="7" id="KW-1185">Reference proteome</keyword>
<evidence type="ECO:0000256" key="1">
    <source>
        <dbReference type="ARBA" id="ARBA00008779"/>
    </source>
</evidence>
<dbReference type="GO" id="GO:0046872">
    <property type="term" value="F:metal ion binding"/>
    <property type="evidence" value="ECO:0007669"/>
    <property type="project" value="UniProtKB-KW"/>
</dbReference>
<name>A0A6C2U0S5_PONDE</name>
<dbReference type="AlphaFoldDB" id="A0A6C2U0S5"/>
<dbReference type="RefSeq" id="WP_136079100.1">
    <property type="nucleotide sequence ID" value="NZ_CAAHFG010000001.1"/>
</dbReference>
<dbReference type="Gene3D" id="3.40.720.10">
    <property type="entry name" value="Alkaline Phosphatase, subunit A"/>
    <property type="match status" value="1"/>
</dbReference>
<dbReference type="InterPro" id="IPR017850">
    <property type="entry name" value="Alkaline_phosphatase_core_sf"/>
</dbReference>
<keyword evidence="4" id="KW-0106">Calcium</keyword>
<dbReference type="InterPro" id="IPR024607">
    <property type="entry name" value="Sulfatase_CS"/>
</dbReference>
<protein>
    <submittedName>
        <fullName evidence="6">Arylsulfatase</fullName>
    </submittedName>
</protein>
<feature type="domain" description="Sulfatase N-terminal" evidence="5">
    <location>
        <begin position="243"/>
        <end position="491"/>
    </location>
</feature>
<dbReference type="Proteomes" id="UP000366872">
    <property type="component" value="Unassembled WGS sequence"/>
</dbReference>
<dbReference type="Pfam" id="PF00884">
    <property type="entry name" value="Sulfatase"/>
    <property type="match status" value="1"/>
</dbReference>
<gene>
    <name evidence="6" type="ORF">PDESU_02089</name>
</gene>
<accession>A0A6C2U0S5</accession>
<dbReference type="EMBL" id="CAAHFG010000001">
    <property type="protein sequence ID" value="VGO13532.1"/>
    <property type="molecule type" value="Genomic_DNA"/>
</dbReference>
<comment type="similarity">
    <text evidence="1">Belongs to the sulfatase family.</text>
</comment>
<dbReference type="PANTHER" id="PTHR42693:SF53">
    <property type="entry name" value="ENDO-4-O-SULFATASE"/>
    <property type="match status" value="1"/>
</dbReference>
<dbReference type="PANTHER" id="PTHR42693">
    <property type="entry name" value="ARYLSULFATASE FAMILY MEMBER"/>
    <property type="match status" value="1"/>
</dbReference>
<organism evidence="6 7">
    <name type="scientific">Pontiella desulfatans</name>
    <dbReference type="NCBI Taxonomy" id="2750659"/>
    <lineage>
        <taxon>Bacteria</taxon>
        <taxon>Pseudomonadati</taxon>
        <taxon>Kiritimatiellota</taxon>
        <taxon>Kiritimatiellia</taxon>
        <taxon>Kiritimatiellales</taxon>
        <taxon>Pontiellaceae</taxon>
        <taxon>Pontiella</taxon>
    </lineage>
</organism>
<dbReference type="InterPro" id="IPR000917">
    <property type="entry name" value="Sulfatase_N"/>
</dbReference>
<dbReference type="SUPFAM" id="SSF53649">
    <property type="entry name" value="Alkaline phosphatase-like"/>
    <property type="match status" value="1"/>
</dbReference>
<keyword evidence="2" id="KW-0479">Metal-binding</keyword>
<evidence type="ECO:0000259" key="5">
    <source>
        <dbReference type="Pfam" id="PF00884"/>
    </source>
</evidence>
<evidence type="ECO:0000256" key="2">
    <source>
        <dbReference type="ARBA" id="ARBA00022723"/>
    </source>
</evidence>
<keyword evidence="3" id="KW-0378">Hydrolase</keyword>
<evidence type="ECO:0000313" key="7">
    <source>
        <dbReference type="Proteomes" id="UP000366872"/>
    </source>
</evidence>
<evidence type="ECO:0000256" key="3">
    <source>
        <dbReference type="ARBA" id="ARBA00022801"/>
    </source>
</evidence>
<sequence>MSENYHWSFDDNVMLRKTIFPKGFSAAESTLPTGAFDPSSDWENSYDLVYSGPQDFTEPNKYIYGSLRLGATFAGNSVRLTVNSVRQMGQNFPREREFLTTAFDCNRDELFSLKDSSHWKIEAETRNVQSAPAAPYRTYFQKGSLNQGRIYKKGASGSSYLYRQAEAGPVACNWSLLAAVQTMPRDRRISFSYFEDLERFSSGHSIAFLEDFEADFGGRKVMLHGYTHKGPGIIPSYYWVDGSGRLLQQAGYNTYFSGKWHVPGKKVRDLFHVLHEGSWWGEMTDTEVTRSAVSFLDHYDGSKPFFLSLGYLNPHDICITPSYDAERSTKVDGIKIPPYVADGVLEEGEIPPLPEAHEYDPREPGILVACKRGSAKKKKASFNDWGDDLWRMHRYNYHRFTEMVDRQVDVLLDALEQSDFKDNTLIIFSSDHGEGISRHRTVAKSTFYDEVCRVPFIVSALGKLKVRKGIRDDQHLVSGVDLGRTLCDYAQADSAALPHGLSVRPLVEGREADWREFVYAENSNYMHMVSDGTIKYVREYIENDEITGVPPCAKTHATGVEQLFDLERDPNEGRNFAYDPEYKPQLERMRKALDQLEDERIAIRPVATQAQKFMKQRTAEIRKNKIPQSY</sequence>
<evidence type="ECO:0000313" key="6">
    <source>
        <dbReference type="EMBL" id="VGO13532.1"/>
    </source>
</evidence>
<dbReference type="InterPro" id="IPR050738">
    <property type="entry name" value="Sulfatase"/>
</dbReference>
<evidence type="ECO:0000256" key="4">
    <source>
        <dbReference type="ARBA" id="ARBA00022837"/>
    </source>
</evidence>
<dbReference type="GO" id="GO:0004065">
    <property type="term" value="F:arylsulfatase activity"/>
    <property type="evidence" value="ECO:0007669"/>
    <property type="project" value="TreeGrafter"/>
</dbReference>
<proteinExistence type="inferred from homology"/>
<dbReference type="PROSITE" id="PS00149">
    <property type="entry name" value="SULFATASE_2"/>
    <property type="match status" value="1"/>
</dbReference>
<reference evidence="6 7" key="1">
    <citation type="submission" date="2019-04" db="EMBL/GenBank/DDBJ databases">
        <authorList>
            <person name="Van Vliet M D."/>
        </authorList>
    </citation>
    <scope>NUCLEOTIDE SEQUENCE [LARGE SCALE GENOMIC DNA]</scope>
    <source>
        <strain evidence="6 7">F1</strain>
    </source>
</reference>